<dbReference type="RefSeq" id="WP_380105526.1">
    <property type="nucleotide sequence ID" value="NZ_JBHSIH010000001.1"/>
</dbReference>
<organism evidence="2 3">
    <name type="scientific">Delftia deserti</name>
    <dbReference type="NCBI Taxonomy" id="1651218"/>
    <lineage>
        <taxon>Bacteria</taxon>
        <taxon>Pseudomonadati</taxon>
        <taxon>Pseudomonadota</taxon>
        <taxon>Betaproteobacteria</taxon>
        <taxon>Burkholderiales</taxon>
        <taxon>Comamonadaceae</taxon>
        <taxon>Delftia</taxon>
    </lineage>
</organism>
<sequence length="167" mass="18092">MEDQKEVAASESSARLSPVFLAKMKGQLQGALGDQERCLQDLLLANVLPPEALESMRLCNVQLESLIGTVDQMQCDVRREIDAEAENLPAWLIEAIDEVVCEMMPPDAVLFELIGPGGRITLRRNGIHSGIPKGLSPVNFAAAYLPVLILKVAAAALVMTRDATKAR</sequence>
<dbReference type="EMBL" id="JBHUIG010000005">
    <property type="protein sequence ID" value="MFD2318473.1"/>
    <property type="molecule type" value="Genomic_DNA"/>
</dbReference>
<reference evidence="3" key="1">
    <citation type="journal article" date="2019" name="Int. J. Syst. Evol. Microbiol.">
        <title>The Global Catalogue of Microorganisms (GCM) 10K type strain sequencing project: providing services to taxonomists for standard genome sequencing and annotation.</title>
        <authorList>
            <consortium name="The Broad Institute Genomics Platform"/>
            <consortium name="The Broad Institute Genome Sequencing Center for Infectious Disease"/>
            <person name="Wu L."/>
            <person name="Ma J."/>
        </authorList>
    </citation>
    <scope>NUCLEOTIDE SEQUENCE [LARGE SCALE GENOMIC DNA]</scope>
    <source>
        <strain evidence="3">CCUG 62793</strain>
    </source>
</reference>
<keyword evidence="1" id="KW-0472">Membrane</keyword>
<gene>
    <name evidence="2" type="ORF">ACFSPV_07150</name>
</gene>
<name>A0ABW5ERE8_9BURK</name>
<evidence type="ECO:0000256" key="1">
    <source>
        <dbReference type="SAM" id="Phobius"/>
    </source>
</evidence>
<evidence type="ECO:0000313" key="3">
    <source>
        <dbReference type="Proteomes" id="UP001597287"/>
    </source>
</evidence>
<proteinExistence type="predicted"/>
<feature type="transmembrane region" description="Helical" evidence="1">
    <location>
        <begin position="141"/>
        <end position="160"/>
    </location>
</feature>
<dbReference type="Proteomes" id="UP001597287">
    <property type="component" value="Unassembled WGS sequence"/>
</dbReference>
<keyword evidence="1" id="KW-0812">Transmembrane</keyword>
<keyword evidence="1" id="KW-1133">Transmembrane helix</keyword>
<keyword evidence="3" id="KW-1185">Reference proteome</keyword>
<comment type="caution">
    <text evidence="2">The sequence shown here is derived from an EMBL/GenBank/DDBJ whole genome shotgun (WGS) entry which is preliminary data.</text>
</comment>
<evidence type="ECO:0000313" key="2">
    <source>
        <dbReference type="EMBL" id="MFD2318473.1"/>
    </source>
</evidence>
<protein>
    <submittedName>
        <fullName evidence="2">Uncharacterized protein</fullName>
    </submittedName>
</protein>
<accession>A0ABW5ERE8</accession>